<dbReference type="InterPro" id="IPR020112">
    <property type="entry name" value="DUF2883"/>
</dbReference>
<gene>
    <name evidence="1" type="primary">30.3'</name>
</gene>
<organism evidence="1 2">
    <name type="scientific">Escherichia phage PP01</name>
    <dbReference type="NCBI Taxonomy" id="2060720"/>
    <lineage>
        <taxon>Viruses</taxon>
        <taxon>Duplodnaviria</taxon>
        <taxon>Heunggongvirae</taxon>
        <taxon>Uroviricota</taxon>
        <taxon>Caudoviricetes</taxon>
        <taxon>Pantevenvirales</taxon>
        <taxon>Straboviridae</taxon>
        <taxon>Tevenvirinae</taxon>
        <taxon>Tequatrovirus</taxon>
        <taxon>Tequatrovirus pp01</taxon>
    </lineage>
</organism>
<reference evidence="1 2" key="1">
    <citation type="submission" date="2017-12" db="EMBL/GenBank/DDBJ databases">
        <title>Whole genome analysis of Escherichia phage PP01 and T2.</title>
        <authorList>
            <person name="Hoshiga F."/>
            <person name="Yoshizaki K."/>
            <person name="Miyanaga K."/>
            <person name="Tanji Y."/>
        </authorList>
    </citation>
    <scope>NUCLEOTIDE SEQUENCE [LARGE SCALE GENOMIC DNA]</scope>
</reference>
<name>A0A2Z5WK52_9CAUD</name>
<protein>
    <recommendedName>
        <fullName evidence="3">Gp30.3' protein</fullName>
    </recommendedName>
</protein>
<dbReference type="Pfam" id="PF11097">
    <property type="entry name" value="DUF2883"/>
    <property type="match status" value="1"/>
</dbReference>
<dbReference type="Proteomes" id="UP000249058">
    <property type="component" value="Segment"/>
</dbReference>
<keyword evidence="2" id="KW-1185">Reference proteome</keyword>
<dbReference type="EMBL" id="LC348379">
    <property type="protein sequence ID" value="BBC14545.1"/>
    <property type="molecule type" value="Genomic_DNA"/>
</dbReference>
<evidence type="ECO:0000313" key="1">
    <source>
        <dbReference type="EMBL" id="BBC14545.1"/>
    </source>
</evidence>
<sequence>MLNNNVVYLGCLGWTRKKLDELMLELRTVARCSGLEFRFQDTLQRGKNYTQMHILKQRSKTGAFVMHYKPRKEKF</sequence>
<evidence type="ECO:0000313" key="2">
    <source>
        <dbReference type="Proteomes" id="UP000249058"/>
    </source>
</evidence>
<dbReference type="RefSeq" id="YP_010073578.1">
    <property type="nucleotide sequence ID" value="NC_054930.1"/>
</dbReference>
<proteinExistence type="predicted"/>
<dbReference type="KEGG" id="vg:65062301"/>
<dbReference type="GeneID" id="65062301"/>
<accession>A0A2Z5WK52</accession>
<evidence type="ECO:0008006" key="3">
    <source>
        <dbReference type="Google" id="ProtNLM"/>
    </source>
</evidence>